<feature type="transmembrane region" description="Helical" evidence="7">
    <location>
        <begin position="187"/>
        <end position="206"/>
    </location>
</feature>
<feature type="transmembrane region" description="Helical" evidence="7">
    <location>
        <begin position="12"/>
        <end position="31"/>
    </location>
</feature>
<feature type="transmembrane region" description="Helical" evidence="7">
    <location>
        <begin position="241"/>
        <end position="267"/>
    </location>
</feature>
<evidence type="ECO:0000256" key="6">
    <source>
        <dbReference type="ARBA" id="ARBA00023136"/>
    </source>
</evidence>
<feature type="transmembrane region" description="Helical" evidence="7">
    <location>
        <begin position="287"/>
        <end position="313"/>
    </location>
</feature>
<accession>A0ABS8KYQ7</accession>
<dbReference type="InterPro" id="IPR035906">
    <property type="entry name" value="MetI-like_sf"/>
</dbReference>
<feature type="transmembrane region" description="Helical" evidence="7">
    <location>
        <begin position="97"/>
        <end position="121"/>
    </location>
</feature>
<keyword evidence="2 7" id="KW-0813">Transport</keyword>
<feature type="transmembrane region" description="Helical" evidence="7">
    <location>
        <begin position="133"/>
        <end position="156"/>
    </location>
</feature>
<evidence type="ECO:0000256" key="5">
    <source>
        <dbReference type="ARBA" id="ARBA00022989"/>
    </source>
</evidence>
<evidence type="ECO:0000313" key="10">
    <source>
        <dbReference type="Proteomes" id="UP001198862"/>
    </source>
</evidence>
<feature type="domain" description="ABC transmembrane type-1" evidence="8">
    <location>
        <begin position="97"/>
        <end position="310"/>
    </location>
</feature>
<name>A0ABS8KYQ7_9HYPH</name>
<dbReference type="EMBL" id="JAJISD010000009">
    <property type="protein sequence ID" value="MCC8431242.1"/>
    <property type="molecule type" value="Genomic_DNA"/>
</dbReference>
<evidence type="ECO:0000313" key="9">
    <source>
        <dbReference type="EMBL" id="MCC8431242.1"/>
    </source>
</evidence>
<keyword evidence="5 7" id="KW-1133">Transmembrane helix</keyword>
<comment type="subcellular location">
    <subcellularLocation>
        <location evidence="1 7">Cell membrane</location>
        <topology evidence="1 7">Multi-pass membrane protein</topology>
    </subcellularLocation>
</comment>
<keyword evidence="6 7" id="KW-0472">Membrane</keyword>
<keyword evidence="4 7" id="KW-0812">Transmembrane</keyword>
<organism evidence="9 10">
    <name type="scientific">Reyranella aquatilis</name>
    <dbReference type="NCBI Taxonomy" id="2035356"/>
    <lineage>
        <taxon>Bacteria</taxon>
        <taxon>Pseudomonadati</taxon>
        <taxon>Pseudomonadota</taxon>
        <taxon>Alphaproteobacteria</taxon>
        <taxon>Hyphomicrobiales</taxon>
        <taxon>Reyranellaceae</taxon>
        <taxon>Reyranella</taxon>
    </lineage>
</organism>
<keyword evidence="10" id="KW-1185">Reference proteome</keyword>
<comment type="caution">
    <text evidence="9">The sequence shown here is derived from an EMBL/GenBank/DDBJ whole genome shotgun (WGS) entry which is preliminary data.</text>
</comment>
<proteinExistence type="inferred from homology"/>
<dbReference type="PANTHER" id="PTHR30465">
    <property type="entry name" value="INNER MEMBRANE ABC TRANSPORTER"/>
    <property type="match status" value="1"/>
</dbReference>
<evidence type="ECO:0000256" key="1">
    <source>
        <dbReference type="ARBA" id="ARBA00004651"/>
    </source>
</evidence>
<reference evidence="9 10" key="1">
    <citation type="submission" date="2021-11" db="EMBL/GenBank/DDBJ databases">
        <authorList>
            <person name="Lee D.-H."/>
            <person name="Kim S.-B."/>
        </authorList>
    </citation>
    <scope>NUCLEOTIDE SEQUENCE [LARGE SCALE GENOMIC DNA]</scope>
    <source>
        <strain evidence="9 10">KCTC 52223</strain>
    </source>
</reference>
<dbReference type="CDD" id="cd06261">
    <property type="entry name" value="TM_PBP2"/>
    <property type="match status" value="1"/>
</dbReference>
<evidence type="ECO:0000256" key="4">
    <source>
        <dbReference type="ARBA" id="ARBA00022692"/>
    </source>
</evidence>
<dbReference type="Pfam" id="PF19300">
    <property type="entry name" value="BPD_transp_1_N"/>
    <property type="match status" value="1"/>
</dbReference>
<dbReference type="Pfam" id="PF00528">
    <property type="entry name" value="BPD_transp_1"/>
    <property type="match status" value="1"/>
</dbReference>
<protein>
    <submittedName>
        <fullName evidence="9">ABC transporter permease</fullName>
    </submittedName>
</protein>
<dbReference type="Proteomes" id="UP001198862">
    <property type="component" value="Unassembled WGS sequence"/>
</dbReference>
<dbReference type="InterPro" id="IPR000515">
    <property type="entry name" value="MetI-like"/>
</dbReference>
<evidence type="ECO:0000256" key="7">
    <source>
        <dbReference type="RuleBase" id="RU363032"/>
    </source>
</evidence>
<gene>
    <name evidence="9" type="ORF">LJ725_19890</name>
</gene>
<dbReference type="PANTHER" id="PTHR30465:SF97">
    <property type="entry name" value="OPPB IN A BINDING PROTEIN-DEPENDENT TRANSPORT SYSTEM"/>
    <property type="match status" value="1"/>
</dbReference>
<sequence length="320" mass="35458">MSRQYVIRKLLIMIPSLLGISIVLFALLALAPGDPFDELATNPAVPPEVRAALRAKFGLDDPIWMRYWHWLIALLQGDWGFSFVSRMDVSTLILQRLPVTLVVIGASQILAILIAIPVGVLAATRPYSLFDQIANTFAFIGFSLPTFFTGLVLILIFSIQLDWLPFVYRADIAATGWAFYWEHIKQSIMPVTVLGLFQGAALVRFVRSSVLDVIRLDYVTTARSKGIGERKVITRHVVRTALIPVVTLVALQMPIVFSGAIVTEQIFRVPGIGSLLITSMLSNDTPVVMGVTFVSACLVVIFNLIADILYGWLDPRIAFR</sequence>
<evidence type="ECO:0000256" key="3">
    <source>
        <dbReference type="ARBA" id="ARBA00022475"/>
    </source>
</evidence>
<dbReference type="RefSeq" id="WP_289298387.1">
    <property type="nucleotide sequence ID" value="NZ_JAJISD010000009.1"/>
</dbReference>
<dbReference type="InterPro" id="IPR045621">
    <property type="entry name" value="BPD_transp_1_N"/>
</dbReference>
<evidence type="ECO:0000256" key="2">
    <source>
        <dbReference type="ARBA" id="ARBA00022448"/>
    </source>
</evidence>
<dbReference type="Gene3D" id="1.10.3720.10">
    <property type="entry name" value="MetI-like"/>
    <property type="match status" value="1"/>
</dbReference>
<keyword evidence="3" id="KW-1003">Cell membrane</keyword>
<comment type="similarity">
    <text evidence="7">Belongs to the binding-protein-dependent transport system permease family.</text>
</comment>
<dbReference type="PROSITE" id="PS50928">
    <property type="entry name" value="ABC_TM1"/>
    <property type="match status" value="1"/>
</dbReference>
<dbReference type="SUPFAM" id="SSF161098">
    <property type="entry name" value="MetI-like"/>
    <property type="match status" value="1"/>
</dbReference>
<evidence type="ECO:0000259" key="8">
    <source>
        <dbReference type="PROSITE" id="PS50928"/>
    </source>
</evidence>